<protein>
    <submittedName>
        <fullName evidence="9">Ferredoxin--NADP+ reductase</fullName>
    </submittedName>
</protein>
<dbReference type="InterPro" id="IPR015701">
    <property type="entry name" value="FNR"/>
</dbReference>
<evidence type="ECO:0000313" key="10">
    <source>
        <dbReference type="Proteomes" id="UP000184041"/>
    </source>
</evidence>
<dbReference type="InterPro" id="IPR001709">
    <property type="entry name" value="Flavoprot_Pyr_Nucl_cyt_Rdtase"/>
</dbReference>
<dbReference type="PIRSF" id="PIRSF000361">
    <property type="entry name" value="Frd-NADP+_RD"/>
    <property type="match status" value="1"/>
</dbReference>
<evidence type="ECO:0000256" key="1">
    <source>
        <dbReference type="ARBA" id="ARBA00001974"/>
    </source>
</evidence>
<dbReference type="InterPro" id="IPR039261">
    <property type="entry name" value="FNR_nucleotide-bd"/>
</dbReference>
<keyword evidence="10" id="KW-1185">Reference proteome</keyword>
<keyword evidence="3 6" id="KW-0274">FAD</keyword>
<dbReference type="PRINTS" id="PR00371">
    <property type="entry name" value="FPNCR"/>
</dbReference>
<keyword evidence="2 6" id="KW-0285">Flavoprotein</keyword>
<gene>
    <name evidence="9" type="ORF">SAMN05443144_10519</name>
</gene>
<dbReference type="PROSITE" id="PS51384">
    <property type="entry name" value="FAD_FR"/>
    <property type="match status" value="1"/>
</dbReference>
<dbReference type="InterPro" id="IPR017938">
    <property type="entry name" value="Riboflavin_synthase-like_b-brl"/>
</dbReference>
<dbReference type="Pfam" id="PF00175">
    <property type="entry name" value="NAD_binding_1"/>
    <property type="match status" value="1"/>
</dbReference>
<feature type="binding site" evidence="7">
    <location>
        <begin position="218"/>
        <end position="219"/>
    </location>
    <ligand>
        <name>NADP(+)</name>
        <dbReference type="ChEBI" id="CHEBI:58349"/>
    </ligand>
</feature>
<evidence type="ECO:0000256" key="6">
    <source>
        <dbReference type="PIRNR" id="PIRNR000361"/>
    </source>
</evidence>
<evidence type="ECO:0000256" key="7">
    <source>
        <dbReference type="PIRSR" id="PIRSR000361-1"/>
    </source>
</evidence>
<evidence type="ECO:0000256" key="4">
    <source>
        <dbReference type="ARBA" id="ARBA00022857"/>
    </source>
</evidence>
<dbReference type="InterPro" id="IPR001433">
    <property type="entry name" value="OxRdtase_FAD/NAD-bd"/>
</dbReference>
<evidence type="ECO:0000256" key="3">
    <source>
        <dbReference type="ARBA" id="ARBA00022827"/>
    </source>
</evidence>
<dbReference type="GO" id="GO:0016491">
    <property type="term" value="F:oxidoreductase activity"/>
    <property type="evidence" value="ECO:0007669"/>
    <property type="project" value="UniProtKB-KW"/>
</dbReference>
<evidence type="ECO:0000256" key="5">
    <source>
        <dbReference type="ARBA" id="ARBA00023002"/>
    </source>
</evidence>
<dbReference type="Proteomes" id="UP000184041">
    <property type="component" value="Unassembled WGS sequence"/>
</dbReference>
<feature type="binding site" evidence="7">
    <location>
        <position position="162"/>
    </location>
    <ligand>
        <name>NADP(+)</name>
        <dbReference type="ChEBI" id="CHEBI:58349"/>
    </ligand>
</feature>
<dbReference type="STRING" id="1194090.SAMN05443144_10519"/>
<dbReference type="SUPFAM" id="SSF52343">
    <property type="entry name" value="Ferredoxin reductase-like, C-terminal NADP-linked domain"/>
    <property type="match status" value="1"/>
</dbReference>
<dbReference type="InterPro" id="IPR017927">
    <property type="entry name" value="FAD-bd_FR_type"/>
</dbReference>
<feature type="binding site" evidence="7">
    <location>
        <position position="85"/>
    </location>
    <ligand>
        <name>NADP(+)</name>
        <dbReference type="ChEBI" id="CHEBI:58349"/>
    </ligand>
</feature>
<keyword evidence="4 6" id="KW-0521">NADP</keyword>
<comment type="cofactor">
    <cofactor evidence="1">
        <name>FAD</name>
        <dbReference type="ChEBI" id="CHEBI:57692"/>
    </cofactor>
</comment>
<sequence length="312" mass="35461">MPVTMSEIKLPEVELNIYTPREPVEATIVENRLCTKESSPNFVRHVTFDISGTELEGHVQVGQSIGILPPGEDENGRPHKLRLYSVSSPTEGEDGQPHLISTTVKRTIEEFDNNELYLGVCSNYLADLQPGDKVRMTGPSGRRFLLPQNATDFNYVMFATGTGIAPYRGMIKELLKAGIENDIVLIFGCPYRTDLLYADYFEPLDEEHPNFHYLPHISREARRADGTKKYVQTCLWDAAELLDPLLEQENTLLYICGLKGMEAGIYRALGKKKLTQYLDIREPAVNKKPEDWDEKDLKRYVKPSARTFVEVY</sequence>
<dbReference type="Gene3D" id="2.40.30.10">
    <property type="entry name" value="Translation factors"/>
    <property type="match status" value="1"/>
</dbReference>
<feature type="binding site" evidence="7">
    <location>
        <begin position="257"/>
        <end position="258"/>
    </location>
    <ligand>
        <name>NADP(+)</name>
        <dbReference type="ChEBI" id="CHEBI:58349"/>
    </ligand>
</feature>
<keyword evidence="5 6" id="KW-0560">Oxidoreductase</keyword>
<evidence type="ECO:0000259" key="8">
    <source>
        <dbReference type="PROSITE" id="PS51384"/>
    </source>
</evidence>
<dbReference type="SUPFAM" id="SSF63380">
    <property type="entry name" value="Riboflavin synthase domain-like"/>
    <property type="match status" value="1"/>
</dbReference>
<dbReference type="AlphaFoldDB" id="A0A1M4YB54"/>
<evidence type="ECO:0000313" key="9">
    <source>
        <dbReference type="EMBL" id="SHF02960.1"/>
    </source>
</evidence>
<feature type="domain" description="FAD-binding FR-type" evidence="8">
    <location>
        <begin position="21"/>
        <end position="146"/>
    </location>
</feature>
<organism evidence="9 10">
    <name type="scientific">Fodinibius roseus</name>
    <dbReference type="NCBI Taxonomy" id="1194090"/>
    <lineage>
        <taxon>Bacteria</taxon>
        <taxon>Pseudomonadati</taxon>
        <taxon>Balneolota</taxon>
        <taxon>Balneolia</taxon>
        <taxon>Balneolales</taxon>
        <taxon>Balneolaceae</taxon>
        <taxon>Fodinibius</taxon>
    </lineage>
</organism>
<feature type="binding site" evidence="7">
    <location>
        <position position="228"/>
    </location>
    <ligand>
        <name>NADP(+)</name>
        <dbReference type="ChEBI" id="CHEBI:58349"/>
    </ligand>
</feature>
<dbReference type="EMBL" id="FQUS01000005">
    <property type="protein sequence ID" value="SHF02960.1"/>
    <property type="molecule type" value="Genomic_DNA"/>
</dbReference>
<evidence type="ECO:0000256" key="2">
    <source>
        <dbReference type="ARBA" id="ARBA00022630"/>
    </source>
</evidence>
<name>A0A1M4YB54_9BACT</name>
<proteinExistence type="predicted"/>
<dbReference type="Gene3D" id="3.40.50.80">
    <property type="entry name" value="Nucleotide-binding domain of ferredoxin-NADP reductase (FNR) module"/>
    <property type="match status" value="1"/>
</dbReference>
<dbReference type="PANTHER" id="PTHR43314">
    <property type="match status" value="1"/>
</dbReference>
<reference evidence="9 10" key="1">
    <citation type="submission" date="2016-11" db="EMBL/GenBank/DDBJ databases">
        <authorList>
            <person name="Jaros S."/>
            <person name="Januszkiewicz K."/>
            <person name="Wedrychowicz H."/>
        </authorList>
    </citation>
    <scope>NUCLEOTIDE SEQUENCE [LARGE SCALE GENOMIC DNA]</scope>
    <source>
        <strain evidence="9 10">DSM 21986</strain>
    </source>
</reference>
<feature type="binding site" evidence="7">
    <location>
        <position position="105"/>
    </location>
    <ligand>
        <name>NADP(+)</name>
        <dbReference type="ChEBI" id="CHEBI:58349"/>
    </ligand>
</feature>
<accession>A0A1M4YB54</accession>